<dbReference type="PIRSF" id="PIRSF025737">
    <property type="entry name" value="Cyco1"/>
    <property type="match status" value="1"/>
</dbReference>
<comment type="caution">
    <text evidence="11">The sequence shown here is derived from an EMBL/GenBank/DDBJ whole genome shotgun (WGS) entry which is preliminary data.</text>
</comment>
<evidence type="ECO:0000256" key="9">
    <source>
        <dbReference type="PIRSR" id="PIRSR025737-2"/>
    </source>
</evidence>
<evidence type="ECO:0000256" key="8">
    <source>
        <dbReference type="PIRSR" id="PIRSR025737-1"/>
    </source>
</evidence>
<name>A0ABD5R6G5_9EURY</name>
<feature type="transmembrane region" description="Helical" evidence="10">
    <location>
        <begin position="266"/>
        <end position="284"/>
    </location>
</feature>
<dbReference type="GO" id="GO:0006508">
    <property type="term" value="P:proteolysis"/>
    <property type="evidence" value="ECO:0007669"/>
    <property type="project" value="UniProtKB-KW"/>
</dbReference>
<dbReference type="NCBIfam" id="TIGR04178">
    <property type="entry name" value="exo_archaeo"/>
    <property type="match status" value="1"/>
</dbReference>
<keyword evidence="7 10" id="KW-0472">Membrane</keyword>
<reference evidence="11 12" key="1">
    <citation type="journal article" date="2019" name="Int. J. Syst. Evol. Microbiol.">
        <title>The Global Catalogue of Microorganisms (GCM) 10K type strain sequencing project: providing services to taxonomists for standard genome sequencing and annotation.</title>
        <authorList>
            <consortium name="The Broad Institute Genomics Platform"/>
            <consortium name="The Broad Institute Genome Sequencing Center for Infectious Disease"/>
            <person name="Wu L."/>
            <person name="Ma J."/>
        </authorList>
    </citation>
    <scope>NUCLEOTIDE SEQUENCE [LARGE SCALE GENOMIC DNA]</scope>
    <source>
        <strain evidence="11 12">CGMCC 1.12237</strain>
    </source>
</reference>
<dbReference type="EC" id="3.4.22.-" evidence="11"/>
<evidence type="ECO:0000256" key="2">
    <source>
        <dbReference type="ARBA" id="ARBA00022475"/>
    </source>
</evidence>
<gene>
    <name evidence="11" type="primary">artA</name>
    <name evidence="11" type="ORF">ACFPJ5_01185</name>
</gene>
<dbReference type="AlphaFoldDB" id="A0ABD5R6G5"/>
<accession>A0ABD5R6G5</accession>
<feature type="transmembrane region" description="Helical" evidence="10">
    <location>
        <begin position="104"/>
        <end position="128"/>
    </location>
</feature>
<feature type="transmembrane region" description="Helical" evidence="10">
    <location>
        <begin position="71"/>
        <end position="92"/>
    </location>
</feature>
<feature type="active site" description="Acyl-thioester intermediate" evidence="8">
    <location>
        <position position="185"/>
    </location>
</feature>
<feature type="transmembrane region" description="Helical" evidence="10">
    <location>
        <begin position="212"/>
        <end position="234"/>
    </location>
</feature>
<dbReference type="Pfam" id="PF09721">
    <property type="entry name" value="Exosortase_EpsH"/>
    <property type="match status" value="1"/>
</dbReference>
<dbReference type="EMBL" id="JBHSKX010000001">
    <property type="protein sequence ID" value="MFC5365535.1"/>
    <property type="molecule type" value="Genomic_DNA"/>
</dbReference>
<evidence type="ECO:0000313" key="12">
    <source>
        <dbReference type="Proteomes" id="UP001596201"/>
    </source>
</evidence>
<protein>
    <submittedName>
        <fullName evidence="11">Archaeosortase A</fullName>
        <ecNumber evidence="11">3.4.22.-</ecNumber>
    </submittedName>
</protein>
<dbReference type="Proteomes" id="UP001596201">
    <property type="component" value="Unassembled WGS sequence"/>
</dbReference>
<sequence length="336" mass="36505">MFDALLDAFAWAPGPLSDALAWVVIATFLAGVLLADRRPDLGRGLTAGAWAGFAGFWFVLIPHFAFVHKSYVEGILTVLAVPACLYTGWLLWQGRDSLFVLSRAIAVMGLVYLPFETIPAVVLAGVAVPAPRELLITTVADQTGFLIQTLGFSPTPVTGPETGYQNAFMFTTDGRRLVFEVVLACTGLGSIAIFAGLIAAVKAPLRRKLRGLAIAVPIIYGLNLLRTTFIGIVFGKQYMQFFVDEVLLLFGSSDPYMVSFFLSDRVISQLLAVVALVGITYLVVRELPELLTVIEDVLYLVTKEEHDLHEALDVSRVRTDGAGDEYAVGGDEESKR</sequence>
<keyword evidence="12" id="KW-1185">Reference proteome</keyword>
<evidence type="ECO:0000256" key="7">
    <source>
        <dbReference type="ARBA" id="ARBA00023136"/>
    </source>
</evidence>
<keyword evidence="3" id="KW-0645">Protease</keyword>
<keyword evidence="6 10" id="KW-1133">Transmembrane helix</keyword>
<feature type="site" description="Transition state stabilizer" evidence="9">
    <location>
        <position position="265"/>
    </location>
</feature>
<dbReference type="GO" id="GO:0005886">
    <property type="term" value="C:plasma membrane"/>
    <property type="evidence" value="ECO:0007669"/>
    <property type="project" value="UniProtKB-SubCell"/>
</dbReference>
<evidence type="ECO:0000256" key="5">
    <source>
        <dbReference type="ARBA" id="ARBA00022801"/>
    </source>
</evidence>
<dbReference type="GO" id="GO:0008233">
    <property type="term" value="F:peptidase activity"/>
    <property type="evidence" value="ECO:0007669"/>
    <property type="project" value="UniProtKB-KW"/>
</dbReference>
<dbReference type="NCBIfam" id="TIGR04125">
    <property type="entry name" value="exosort_PGF_TRM"/>
    <property type="match status" value="1"/>
</dbReference>
<keyword evidence="2" id="KW-1003">Cell membrane</keyword>
<dbReference type="InterPro" id="IPR026392">
    <property type="entry name" value="Exo/Archaeosortase_dom"/>
</dbReference>
<dbReference type="InterPro" id="IPR014522">
    <property type="entry name" value="ArtA"/>
</dbReference>
<feature type="transmembrane region" description="Helical" evidence="10">
    <location>
        <begin position="47"/>
        <end position="65"/>
    </location>
</feature>
<proteinExistence type="predicted"/>
<evidence type="ECO:0000256" key="10">
    <source>
        <dbReference type="SAM" id="Phobius"/>
    </source>
</evidence>
<feature type="transmembrane region" description="Helical" evidence="10">
    <location>
        <begin position="19"/>
        <end position="35"/>
    </location>
</feature>
<evidence type="ECO:0000256" key="1">
    <source>
        <dbReference type="ARBA" id="ARBA00004651"/>
    </source>
</evidence>
<keyword evidence="4 10" id="KW-0812">Transmembrane</keyword>
<comment type="subcellular location">
    <subcellularLocation>
        <location evidence="1">Cell membrane</location>
        <topology evidence="1">Multi-pass membrane protein</topology>
    </subcellularLocation>
</comment>
<evidence type="ECO:0000256" key="6">
    <source>
        <dbReference type="ARBA" id="ARBA00022989"/>
    </source>
</evidence>
<feature type="active site" description="Proton donor" evidence="8">
    <location>
        <position position="226"/>
    </location>
</feature>
<keyword evidence="5 11" id="KW-0378">Hydrolase</keyword>
<organism evidence="11 12">
    <name type="scientific">Salinirubrum litoreum</name>
    <dbReference type="NCBI Taxonomy" id="1126234"/>
    <lineage>
        <taxon>Archaea</taxon>
        <taxon>Methanobacteriati</taxon>
        <taxon>Methanobacteriota</taxon>
        <taxon>Stenosarchaea group</taxon>
        <taxon>Halobacteria</taxon>
        <taxon>Halobacteriales</taxon>
        <taxon>Haloferacaceae</taxon>
        <taxon>Salinirubrum</taxon>
    </lineage>
</organism>
<evidence type="ECO:0000313" key="11">
    <source>
        <dbReference type="EMBL" id="MFC5365535.1"/>
    </source>
</evidence>
<evidence type="ECO:0000256" key="4">
    <source>
        <dbReference type="ARBA" id="ARBA00022692"/>
    </source>
</evidence>
<evidence type="ECO:0000256" key="3">
    <source>
        <dbReference type="ARBA" id="ARBA00022670"/>
    </source>
</evidence>
<feature type="transmembrane region" description="Helical" evidence="10">
    <location>
        <begin position="177"/>
        <end position="200"/>
    </location>
</feature>
<dbReference type="RefSeq" id="WP_227229173.1">
    <property type="nucleotide sequence ID" value="NZ_JAJCVJ010000001.1"/>
</dbReference>
<dbReference type="InterPro" id="IPR019127">
    <property type="entry name" value="Exosortase"/>
</dbReference>